<dbReference type="Proteomes" id="UP001153555">
    <property type="component" value="Unassembled WGS sequence"/>
</dbReference>
<sequence>RAQPCQGRPASVRTTSQLANQLASARSCQAAPVSAALGRPLAEPVTDCPIQPTGSLVQTGSDRLDRFSQHFSVSVPVHDFSINF</sequence>
<evidence type="ECO:0000313" key="2">
    <source>
        <dbReference type="Proteomes" id="UP001153555"/>
    </source>
</evidence>
<evidence type="ECO:0000313" key="1">
    <source>
        <dbReference type="EMBL" id="CAA0843032.1"/>
    </source>
</evidence>
<name>A0A9N7RSQ1_STRHE</name>
<feature type="non-terminal residue" evidence="1">
    <location>
        <position position="84"/>
    </location>
</feature>
<protein>
    <submittedName>
        <fullName evidence="1">Uncharacterized protein</fullName>
    </submittedName>
</protein>
<comment type="caution">
    <text evidence="1">The sequence shown here is derived from an EMBL/GenBank/DDBJ whole genome shotgun (WGS) entry which is preliminary data.</text>
</comment>
<organism evidence="1 2">
    <name type="scientific">Striga hermonthica</name>
    <name type="common">Purple witchweed</name>
    <name type="synonym">Buchnera hermonthica</name>
    <dbReference type="NCBI Taxonomy" id="68872"/>
    <lineage>
        <taxon>Eukaryota</taxon>
        <taxon>Viridiplantae</taxon>
        <taxon>Streptophyta</taxon>
        <taxon>Embryophyta</taxon>
        <taxon>Tracheophyta</taxon>
        <taxon>Spermatophyta</taxon>
        <taxon>Magnoliopsida</taxon>
        <taxon>eudicotyledons</taxon>
        <taxon>Gunneridae</taxon>
        <taxon>Pentapetalae</taxon>
        <taxon>asterids</taxon>
        <taxon>lamiids</taxon>
        <taxon>Lamiales</taxon>
        <taxon>Orobanchaceae</taxon>
        <taxon>Buchnereae</taxon>
        <taxon>Striga</taxon>
    </lineage>
</organism>
<dbReference type="EMBL" id="CACSLK010034598">
    <property type="protein sequence ID" value="CAA0843032.1"/>
    <property type="molecule type" value="Genomic_DNA"/>
</dbReference>
<feature type="non-terminal residue" evidence="1">
    <location>
        <position position="1"/>
    </location>
</feature>
<dbReference type="AlphaFoldDB" id="A0A9N7RSQ1"/>
<gene>
    <name evidence="1" type="ORF">SHERM_08886</name>
</gene>
<keyword evidence="2" id="KW-1185">Reference proteome</keyword>
<accession>A0A9N7RSQ1</accession>
<proteinExistence type="predicted"/>
<reference evidence="1" key="1">
    <citation type="submission" date="2019-12" db="EMBL/GenBank/DDBJ databases">
        <authorList>
            <person name="Scholes J."/>
        </authorList>
    </citation>
    <scope>NUCLEOTIDE SEQUENCE</scope>
</reference>